<keyword evidence="3" id="KW-1185">Reference proteome</keyword>
<dbReference type="Pfam" id="PF13751">
    <property type="entry name" value="DDE_Tnp_1_6"/>
    <property type="match status" value="1"/>
</dbReference>
<dbReference type="EMBL" id="MIKC01000011">
    <property type="protein sequence ID" value="OEG22849.1"/>
    <property type="molecule type" value="Genomic_DNA"/>
</dbReference>
<evidence type="ECO:0000313" key="2">
    <source>
        <dbReference type="EMBL" id="OEG22849.1"/>
    </source>
</evidence>
<dbReference type="Proteomes" id="UP000094469">
    <property type="component" value="Unassembled WGS sequence"/>
</dbReference>
<reference evidence="3" key="1">
    <citation type="submission" date="2016-09" db="EMBL/GenBank/DDBJ databases">
        <authorList>
            <person name="Gulvik C.A."/>
        </authorList>
    </citation>
    <scope>NUCLEOTIDE SEQUENCE [LARGE SCALE GENOMIC DNA]</scope>
    <source>
        <strain evidence="3">LMG 26676</strain>
    </source>
</reference>
<dbReference type="InterPro" id="IPR025668">
    <property type="entry name" value="Tnp_DDE_dom"/>
</dbReference>
<comment type="caution">
    <text evidence="2">The sequence shown here is derived from an EMBL/GenBank/DDBJ whole genome shotgun (WGS) entry which is preliminary data.</text>
</comment>
<proteinExistence type="predicted"/>
<organism evidence="2 3">
    <name type="scientific">Enterococcus ureilyticus</name>
    <dbReference type="NCBI Taxonomy" id="1131292"/>
    <lineage>
        <taxon>Bacteria</taxon>
        <taxon>Bacillati</taxon>
        <taxon>Bacillota</taxon>
        <taxon>Bacilli</taxon>
        <taxon>Lactobacillales</taxon>
        <taxon>Enterococcaceae</taxon>
        <taxon>Enterococcus</taxon>
    </lineage>
</organism>
<sequence length="139" mass="16987">MFNDIYFCSQGISHLSFSTITRESYRTYKSNPKLCIHCSLLEPCTLSEKHQKVVTRYVWADLMDKLEHQRHTTLNKEMYRKRKQTIERIFADAKEKHGMRWTNYIFSSYLDKNKDFCEPCLYNKKKRSKDYLTREVRHW</sequence>
<feature type="domain" description="Transposase DDE" evidence="1">
    <location>
        <begin position="8"/>
        <end position="104"/>
    </location>
</feature>
<dbReference type="AlphaFoldDB" id="A0A1E5HD29"/>
<evidence type="ECO:0000313" key="3">
    <source>
        <dbReference type="Proteomes" id="UP000094469"/>
    </source>
</evidence>
<accession>A0A1E5HD29</accession>
<protein>
    <recommendedName>
        <fullName evidence="1">Transposase DDE domain-containing protein</fullName>
    </recommendedName>
</protein>
<name>A0A1E5HD29_9ENTE</name>
<gene>
    <name evidence="2" type="ORF">BCR24_14600</name>
</gene>
<evidence type="ECO:0000259" key="1">
    <source>
        <dbReference type="Pfam" id="PF13751"/>
    </source>
</evidence>